<evidence type="ECO:0000256" key="1">
    <source>
        <dbReference type="SAM" id="Phobius"/>
    </source>
</evidence>
<keyword evidence="1" id="KW-0812">Transmembrane</keyword>
<organism evidence="2">
    <name type="scientific">Solanum chacoense</name>
    <name type="common">Chaco potato</name>
    <dbReference type="NCBI Taxonomy" id="4108"/>
    <lineage>
        <taxon>Eukaryota</taxon>
        <taxon>Viridiplantae</taxon>
        <taxon>Streptophyta</taxon>
        <taxon>Embryophyta</taxon>
        <taxon>Tracheophyta</taxon>
        <taxon>Spermatophyta</taxon>
        <taxon>Magnoliopsida</taxon>
        <taxon>eudicotyledons</taxon>
        <taxon>Gunneridae</taxon>
        <taxon>Pentapetalae</taxon>
        <taxon>asterids</taxon>
        <taxon>lamiids</taxon>
        <taxon>Solanales</taxon>
        <taxon>Solanaceae</taxon>
        <taxon>Solanoideae</taxon>
        <taxon>Solaneae</taxon>
        <taxon>Solanum</taxon>
    </lineage>
</organism>
<dbReference type="EMBL" id="GEDG01012658">
    <property type="protein sequence ID" value="JAP26027.1"/>
    <property type="molecule type" value="Transcribed_RNA"/>
</dbReference>
<proteinExistence type="predicted"/>
<protein>
    <submittedName>
        <fullName evidence="2">Putative ovule protein</fullName>
    </submittedName>
</protein>
<accession>A0A0V0I2J0</accession>
<feature type="transmembrane region" description="Helical" evidence="1">
    <location>
        <begin position="94"/>
        <end position="110"/>
    </location>
</feature>
<dbReference type="AlphaFoldDB" id="A0A0V0I2J0"/>
<reference evidence="2" key="1">
    <citation type="submission" date="2015-12" db="EMBL/GenBank/DDBJ databases">
        <title>Gene expression during late stages of embryo sac development: a critical building block for successful pollen-pistil interactions.</title>
        <authorList>
            <person name="Liu Y."/>
            <person name="Joly V."/>
            <person name="Sabar M."/>
            <person name="Matton D.P."/>
        </authorList>
    </citation>
    <scope>NUCLEOTIDE SEQUENCE</scope>
</reference>
<keyword evidence="1" id="KW-0472">Membrane</keyword>
<evidence type="ECO:0000313" key="2">
    <source>
        <dbReference type="EMBL" id="JAP26027.1"/>
    </source>
</evidence>
<keyword evidence="1" id="KW-1133">Transmembrane helix</keyword>
<name>A0A0V0I2J0_SOLCH</name>
<sequence>MYVLTLPSISMQGLNLCHSQSTFRTYSPNIHQNVLRLHMAHMFICWIYNLPISCQLVPIVYSIIYVIFSHVQMLPLLVITLIVLDYNVTSQDPYLLYCTLYMYLLGICIRP</sequence>